<dbReference type="AlphaFoldDB" id="A0A0A2VKD1"/>
<gene>
    <name evidence="2" type="ORF">BBAD15_g6604</name>
</gene>
<dbReference type="EMBL" id="ANFO01000611">
    <property type="protein sequence ID" value="KGQ08063.1"/>
    <property type="molecule type" value="Genomic_DNA"/>
</dbReference>
<protein>
    <recommendedName>
        <fullName evidence="1">Nucleoside phosphorylase domain-containing protein</fullName>
    </recommendedName>
</protein>
<organism evidence="2 3">
    <name type="scientific">Beauveria bassiana D1-5</name>
    <dbReference type="NCBI Taxonomy" id="1245745"/>
    <lineage>
        <taxon>Eukaryota</taxon>
        <taxon>Fungi</taxon>
        <taxon>Dikarya</taxon>
        <taxon>Ascomycota</taxon>
        <taxon>Pezizomycotina</taxon>
        <taxon>Sordariomycetes</taxon>
        <taxon>Hypocreomycetidae</taxon>
        <taxon>Hypocreales</taxon>
        <taxon>Cordycipitaceae</taxon>
        <taxon>Beauveria</taxon>
    </lineage>
</organism>
<dbReference type="Gene3D" id="3.40.50.1580">
    <property type="entry name" value="Nucleoside phosphorylase domain"/>
    <property type="match status" value="1"/>
</dbReference>
<dbReference type="InterPro" id="IPR000845">
    <property type="entry name" value="Nucleoside_phosphorylase_d"/>
</dbReference>
<dbReference type="SUPFAM" id="SSF53167">
    <property type="entry name" value="Purine and uridine phosphorylases"/>
    <property type="match status" value="1"/>
</dbReference>
<comment type="caution">
    <text evidence="2">The sequence shown here is derived from an EMBL/GenBank/DDBJ whole genome shotgun (WGS) entry which is preliminary data.</text>
</comment>
<reference evidence="2 3" key="1">
    <citation type="submission" date="2012-10" db="EMBL/GenBank/DDBJ databases">
        <title>Genome sequencing and analysis of entomopathogenic fungi Beauveria bassiana D1-5.</title>
        <authorList>
            <person name="Li Q."/>
            <person name="Wang L."/>
            <person name="Zhang Z."/>
            <person name="Wang Q."/>
            <person name="Ren J."/>
            <person name="Wang M."/>
            <person name="Xu W."/>
            <person name="Wang J."/>
            <person name="Lu Y."/>
            <person name="Du Q."/>
            <person name="Sun Z."/>
        </authorList>
    </citation>
    <scope>NUCLEOTIDE SEQUENCE [LARGE SCALE GENOMIC DNA]</scope>
    <source>
        <strain evidence="2 3">D1-5</strain>
    </source>
</reference>
<evidence type="ECO:0000259" key="1">
    <source>
        <dbReference type="Pfam" id="PF01048"/>
    </source>
</evidence>
<sequence>MSAPQPPADRKSFRVAILCALPHEADAVALLFDQFWDEERDPYGRANGDRNSYNTGRIRQHHVVLAVLPRIGTSSAAATTASLRSSYTNLRLAILVGICGGVPRIKDDNVFLGDVYPSHFTIKSAIEDSLRRANTDIGSLLANLEIKLNKARLQAKASTHLKHLQAATKHYQYPGIENNTLYDPKYTHRHQKGCSVCVNDPSAFCESASRAFYMETGCDSTSVVARERFAGLVDGGDFIPGIFISRIGSGNTVMKSREDQDRIAANNDLIAFEMEGAGAHKNKSWQDFAAATAASMAKAILKRYQVHDEDQETTLKNGGI</sequence>
<dbReference type="PANTHER" id="PTHR46082:SF6">
    <property type="entry name" value="AAA+ ATPASE DOMAIN-CONTAINING PROTEIN-RELATED"/>
    <property type="match status" value="1"/>
</dbReference>
<evidence type="ECO:0000313" key="3">
    <source>
        <dbReference type="Proteomes" id="UP000030106"/>
    </source>
</evidence>
<dbReference type="Pfam" id="PF01048">
    <property type="entry name" value="PNP_UDP_1"/>
    <property type="match status" value="1"/>
</dbReference>
<feature type="domain" description="Nucleoside phosphorylase" evidence="1">
    <location>
        <begin position="14"/>
        <end position="115"/>
    </location>
</feature>
<accession>A0A0A2VKD1</accession>
<dbReference type="PANTHER" id="PTHR46082">
    <property type="entry name" value="ATP/GTP-BINDING PROTEIN-RELATED"/>
    <property type="match status" value="1"/>
</dbReference>
<dbReference type="InterPro" id="IPR053137">
    <property type="entry name" value="NLR-like"/>
</dbReference>
<dbReference type="HOGENOM" id="CLU_000288_34_22_1"/>
<dbReference type="InterPro" id="IPR035994">
    <property type="entry name" value="Nucleoside_phosphorylase_sf"/>
</dbReference>
<evidence type="ECO:0000313" key="2">
    <source>
        <dbReference type="EMBL" id="KGQ08063.1"/>
    </source>
</evidence>
<dbReference type="GO" id="GO:0003824">
    <property type="term" value="F:catalytic activity"/>
    <property type="evidence" value="ECO:0007669"/>
    <property type="project" value="InterPro"/>
</dbReference>
<dbReference type="GO" id="GO:0009116">
    <property type="term" value="P:nucleoside metabolic process"/>
    <property type="evidence" value="ECO:0007669"/>
    <property type="project" value="InterPro"/>
</dbReference>
<dbReference type="OrthoDB" id="1577640at2759"/>
<name>A0A0A2VKD1_BEABA</name>
<dbReference type="STRING" id="1245745.A0A0A2VKD1"/>
<dbReference type="Proteomes" id="UP000030106">
    <property type="component" value="Unassembled WGS sequence"/>
</dbReference>
<proteinExistence type="predicted"/>